<dbReference type="Proteomes" id="UP000223913">
    <property type="component" value="Unassembled WGS sequence"/>
</dbReference>
<keyword evidence="10" id="KW-0858">Xylan degradation</keyword>
<evidence type="ECO:0000256" key="5">
    <source>
        <dbReference type="PROSITE-ProRule" id="PRU10061"/>
    </source>
</evidence>
<keyword evidence="2 6" id="KW-0119">Carbohydrate metabolism</keyword>
<feature type="region of interest" description="Disordered" evidence="7">
    <location>
        <begin position="268"/>
        <end position="287"/>
    </location>
</feature>
<protein>
    <recommendedName>
        <fullName evidence="6">Beta-xylanase</fullName>
        <ecNumber evidence="6">3.2.1.8</ecNumber>
    </recommendedName>
</protein>
<dbReference type="PANTHER" id="PTHR31490">
    <property type="entry name" value="GLYCOSYL HYDROLASE"/>
    <property type="match status" value="1"/>
</dbReference>
<dbReference type="RefSeq" id="WP_099154937.1">
    <property type="nucleotide sequence ID" value="NZ_PDUD01000051.1"/>
</dbReference>
<keyword evidence="11" id="KW-1185">Reference proteome</keyword>
<dbReference type="GO" id="GO:0031176">
    <property type="term" value="F:endo-1,4-beta-xylanase activity"/>
    <property type="evidence" value="ECO:0007669"/>
    <property type="project" value="UniProtKB-EC"/>
</dbReference>
<evidence type="ECO:0000256" key="8">
    <source>
        <dbReference type="SAM" id="SignalP"/>
    </source>
</evidence>
<keyword evidence="3 6" id="KW-0326">Glycosidase</keyword>
<dbReference type="GO" id="GO:0045493">
    <property type="term" value="P:xylan catabolic process"/>
    <property type="evidence" value="ECO:0007669"/>
    <property type="project" value="UniProtKB-KW"/>
</dbReference>
<proteinExistence type="inferred from homology"/>
<dbReference type="Pfam" id="PF00331">
    <property type="entry name" value="Glyco_hydro_10"/>
    <property type="match status" value="1"/>
</dbReference>
<comment type="caution">
    <text evidence="10">The sequence shown here is derived from an EMBL/GenBank/DDBJ whole genome shotgun (WGS) entry which is preliminary data.</text>
</comment>
<dbReference type="PANTHER" id="PTHR31490:SF90">
    <property type="entry name" value="ENDO-1,4-BETA-XYLANASE A"/>
    <property type="match status" value="1"/>
</dbReference>
<evidence type="ECO:0000256" key="6">
    <source>
        <dbReference type="RuleBase" id="RU361174"/>
    </source>
</evidence>
<gene>
    <name evidence="10" type="ORF">CRP01_35985</name>
</gene>
<dbReference type="AlphaFoldDB" id="A0A2D0N1N1"/>
<evidence type="ECO:0000256" key="1">
    <source>
        <dbReference type="ARBA" id="ARBA00022801"/>
    </source>
</evidence>
<keyword evidence="8" id="KW-0732">Signal</keyword>
<keyword evidence="1 6" id="KW-0378">Hydrolase</keyword>
<dbReference type="InterPro" id="IPR017853">
    <property type="entry name" value="GH"/>
</dbReference>
<feature type="chain" id="PRO_5011976986" description="Beta-xylanase" evidence="8">
    <location>
        <begin position="20"/>
        <end position="356"/>
    </location>
</feature>
<evidence type="ECO:0000256" key="2">
    <source>
        <dbReference type="ARBA" id="ARBA00023277"/>
    </source>
</evidence>
<evidence type="ECO:0000313" key="11">
    <source>
        <dbReference type="Proteomes" id="UP000223913"/>
    </source>
</evidence>
<feature type="domain" description="GH10" evidence="9">
    <location>
        <begin position="20"/>
        <end position="355"/>
    </location>
</feature>
<feature type="signal peptide" evidence="8">
    <location>
        <begin position="1"/>
        <end position="19"/>
    </location>
</feature>
<dbReference type="InterPro" id="IPR044846">
    <property type="entry name" value="GH10"/>
</dbReference>
<dbReference type="PROSITE" id="PS00591">
    <property type="entry name" value="GH10_1"/>
    <property type="match status" value="1"/>
</dbReference>
<dbReference type="SUPFAM" id="SSF51445">
    <property type="entry name" value="(Trans)glycosidases"/>
    <property type="match status" value="1"/>
</dbReference>
<sequence length="356" mass="41220">MRLCIALVFLLYLLPAGLAQEEMKGLKDYYADYFTMGVSVGPRNFSGPDSALIVNEFASITAENIMKMGPIHPTEDRYNWEYAYQLIDFAETHNLKVRGHTLCWHNQVGDWMFEDERGETVSKTVLLQRLKDHIFQVAGRYRGKIYAWDVVNEAISDAPDEFYRNSKWYQICGEDFIFKAFEYAHEAAPDALLFYNDYSAIGARKRNKIIELIKKLQAAGIPIHGMGIQGHWSVHGPDEAELRAALSAYAELGLEVQITELDLSVYPSESGRRSKRSDEDDSFTAEREQQQIDQYRMIFGVFRDFKDVISAVTFWNVSDRHSWLDNFPVRGRKNYPLLFDQERQRKPAYRAVVDFE</sequence>
<dbReference type="InterPro" id="IPR031158">
    <property type="entry name" value="GH10_AS"/>
</dbReference>
<dbReference type="SMART" id="SM00633">
    <property type="entry name" value="Glyco_10"/>
    <property type="match status" value="1"/>
</dbReference>
<dbReference type="InterPro" id="IPR001000">
    <property type="entry name" value="GH10_dom"/>
</dbReference>
<dbReference type="OrthoDB" id="9809277at2"/>
<name>A0A2D0N1N1_FLAN2</name>
<comment type="similarity">
    <text evidence="6">Belongs to the glycosyl hydrolase 10 (cellulase F) family.</text>
</comment>
<evidence type="ECO:0000259" key="9">
    <source>
        <dbReference type="PROSITE" id="PS51760"/>
    </source>
</evidence>
<evidence type="ECO:0000256" key="7">
    <source>
        <dbReference type="SAM" id="MobiDB-lite"/>
    </source>
</evidence>
<dbReference type="PROSITE" id="PS51760">
    <property type="entry name" value="GH10_2"/>
    <property type="match status" value="1"/>
</dbReference>
<dbReference type="PRINTS" id="PR00134">
    <property type="entry name" value="GLHYDRLASE10"/>
</dbReference>
<dbReference type="EMBL" id="PDUD01000051">
    <property type="protein sequence ID" value="PHN01623.1"/>
    <property type="molecule type" value="Genomic_DNA"/>
</dbReference>
<organism evidence="10 11">
    <name type="scientific">Flavilitoribacter nigricans (strain ATCC 23147 / DSM 23189 / NBRC 102662 / NCIMB 1420 / SS-2)</name>
    <name type="common">Lewinella nigricans</name>
    <dbReference type="NCBI Taxonomy" id="1122177"/>
    <lineage>
        <taxon>Bacteria</taxon>
        <taxon>Pseudomonadati</taxon>
        <taxon>Bacteroidota</taxon>
        <taxon>Saprospiria</taxon>
        <taxon>Saprospirales</taxon>
        <taxon>Lewinellaceae</taxon>
        <taxon>Flavilitoribacter</taxon>
    </lineage>
</organism>
<dbReference type="EC" id="3.2.1.8" evidence="6"/>
<accession>A0A2D0N1N1</accession>
<evidence type="ECO:0000313" key="10">
    <source>
        <dbReference type="EMBL" id="PHN01623.1"/>
    </source>
</evidence>
<keyword evidence="4 6" id="KW-0624">Polysaccharide degradation</keyword>
<feature type="compositionally biased region" description="Basic and acidic residues" evidence="7">
    <location>
        <begin position="270"/>
        <end position="287"/>
    </location>
</feature>
<feature type="active site" description="Nucleophile" evidence="5">
    <location>
        <position position="260"/>
    </location>
</feature>
<dbReference type="Gene3D" id="3.20.20.80">
    <property type="entry name" value="Glycosidases"/>
    <property type="match status" value="1"/>
</dbReference>
<reference evidence="10 11" key="1">
    <citation type="submission" date="2017-10" db="EMBL/GenBank/DDBJ databases">
        <title>The draft genome sequence of Lewinella nigricans NBRC 102662.</title>
        <authorList>
            <person name="Wang K."/>
        </authorList>
    </citation>
    <scope>NUCLEOTIDE SEQUENCE [LARGE SCALE GENOMIC DNA]</scope>
    <source>
        <strain evidence="10 11">NBRC 102662</strain>
    </source>
</reference>
<evidence type="ECO:0000256" key="4">
    <source>
        <dbReference type="ARBA" id="ARBA00023326"/>
    </source>
</evidence>
<evidence type="ECO:0000256" key="3">
    <source>
        <dbReference type="ARBA" id="ARBA00023295"/>
    </source>
</evidence>
<comment type="catalytic activity">
    <reaction evidence="6">
        <text>Endohydrolysis of (1-&gt;4)-beta-D-xylosidic linkages in xylans.</text>
        <dbReference type="EC" id="3.2.1.8"/>
    </reaction>
</comment>